<evidence type="ECO:0000256" key="8">
    <source>
        <dbReference type="HAMAP-Rule" id="MF_00983"/>
    </source>
</evidence>
<keyword evidence="4 8" id="KW-0547">Nucleotide-binding</keyword>
<dbReference type="Proteomes" id="UP001183202">
    <property type="component" value="Unassembled WGS sequence"/>
</dbReference>
<evidence type="ECO:0000259" key="10">
    <source>
        <dbReference type="Pfam" id="PF17764"/>
    </source>
</evidence>
<evidence type="ECO:0000256" key="4">
    <source>
        <dbReference type="ARBA" id="ARBA00022741"/>
    </source>
</evidence>
<protein>
    <recommendedName>
        <fullName evidence="8">Probable replication restart protein PriA</fullName>
    </recommendedName>
    <alternativeName>
        <fullName evidence="8">Putative ATP-dependent DNA helicase PriA</fullName>
    </alternativeName>
</protein>
<feature type="binding site" evidence="8">
    <location>
        <position position="411"/>
    </location>
    <ligand>
        <name>Zn(2+)</name>
        <dbReference type="ChEBI" id="CHEBI:29105"/>
        <label>2</label>
    </ligand>
</feature>
<evidence type="ECO:0000256" key="3">
    <source>
        <dbReference type="ARBA" id="ARBA00022723"/>
    </source>
</evidence>
<keyword evidence="6 8" id="KW-0067">ATP-binding</keyword>
<dbReference type="RefSeq" id="WP_311559245.1">
    <property type="nucleotide sequence ID" value="NZ_JAVREJ010000021.1"/>
</dbReference>
<proteinExistence type="inferred from homology"/>
<comment type="cofactor">
    <cofactor evidence="8">
        <name>Zn(2+)</name>
        <dbReference type="ChEBI" id="CHEBI:29105"/>
    </cofactor>
    <text evidence="8">Binds 2 zinc ions per subunit.</text>
</comment>
<name>A0ABU2NFK6_9PSEU</name>
<dbReference type="EMBL" id="JAVREJ010000021">
    <property type="protein sequence ID" value="MDT0352742.1"/>
    <property type="molecule type" value="Genomic_DNA"/>
</dbReference>
<keyword evidence="5 8" id="KW-0862">Zinc</keyword>
<feature type="domain" description="Primosomal protein N' 3' DNA-binding" evidence="10">
    <location>
        <begin position="21"/>
        <end position="120"/>
    </location>
</feature>
<evidence type="ECO:0000313" key="12">
    <source>
        <dbReference type="Proteomes" id="UP001183202"/>
    </source>
</evidence>
<dbReference type="Gene3D" id="3.40.1440.60">
    <property type="entry name" value="PriA, 3(prime) DNA-binding domain"/>
    <property type="match status" value="1"/>
</dbReference>
<accession>A0ABU2NFK6</accession>
<organism evidence="11 12">
    <name type="scientific">Pseudonocardia charpentierae</name>
    <dbReference type="NCBI Taxonomy" id="3075545"/>
    <lineage>
        <taxon>Bacteria</taxon>
        <taxon>Bacillati</taxon>
        <taxon>Actinomycetota</taxon>
        <taxon>Actinomycetes</taxon>
        <taxon>Pseudonocardiales</taxon>
        <taxon>Pseudonocardiaceae</taxon>
        <taxon>Pseudonocardia</taxon>
    </lineage>
</organism>
<evidence type="ECO:0000256" key="9">
    <source>
        <dbReference type="SAM" id="MobiDB-lite"/>
    </source>
</evidence>
<keyword evidence="3 8" id="KW-0479">Metal-binding</keyword>
<evidence type="ECO:0000256" key="7">
    <source>
        <dbReference type="ARBA" id="ARBA00023125"/>
    </source>
</evidence>
<keyword evidence="1 8" id="KW-0639">Primosome</keyword>
<feature type="region of interest" description="Disordered" evidence="9">
    <location>
        <begin position="637"/>
        <end position="666"/>
    </location>
</feature>
<comment type="caution">
    <text evidence="11">The sequence shown here is derived from an EMBL/GenBank/DDBJ whole genome shotgun (WGS) entry which is preliminary data.</text>
</comment>
<feature type="binding site" evidence="8">
    <location>
        <position position="399"/>
    </location>
    <ligand>
        <name>Zn(2+)</name>
        <dbReference type="ChEBI" id="CHEBI:29105"/>
        <label>1</label>
    </ligand>
</feature>
<comment type="function">
    <text evidence="8">Initiates the restart of stalled replication forks, which reloads the replicative helicase on sites other than the origin of replication. Recognizes and binds to abandoned replication forks and remodels them to uncover a helicase loading site. Promotes assembly of the primosome at these replication forks.</text>
</comment>
<comment type="subunit">
    <text evidence="8">Component of the replication restart primosome.</text>
</comment>
<dbReference type="InterPro" id="IPR005259">
    <property type="entry name" value="PriA"/>
</dbReference>
<evidence type="ECO:0000256" key="1">
    <source>
        <dbReference type="ARBA" id="ARBA00022515"/>
    </source>
</evidence>
<feature type="binding site" evidence="8">
    <location>
        <position position="454"/>
    </location>
    <ligand>
        <name>Zn(2+)</name>
        <dbReference type="ChEBI" id="CHEBI:29105"/>
        <label>1</label>
    </ligand>
</feature>
<comment type="similarity">
    <text evidence="8">Belongs to the helicase family. PriA subfamily.</text>
</comment>
<feature type="binding site" evidence="8">
    <location>
        <position position="439"/>
    </location>
    <ligand>
        <name>Zn(2+)</name>
        <dbReference type="ChEBI" id="CHEBI:29105"/>
        <label>2</label>
    </ligand>
</feature>
<sequence length="712" mass="73680">MTRATRTRGEWRPAATLPVARIAVDVALAHLDRPFDYRVPAHLDDAAAPGVRVRVRFAGRLVDGFLLERVADSDHAGRLAWVDKVVSPEPVLTADVAALCRAVADRYAGVLADVLRLAVPPRHARVEAQPQVLPDGTGTAAVGEGTVGDGAAAWSRYPRGPALLDALRGGRAAHAVWQPLPGESWADRLAEAAAATAGAGRGALLVVPDQRDVAALHAACVAQLGEQAVVALTAELGPAERYRRWLAVRRGAARVVVGTRSAVFAPVERLGLVAVWDDGDDLHAEPRAPYPHVRDVLVLRAHAAGAALLVGGFARTAEAQVLVASGWAQEVVADRATVRAAAPRVTAMNETGNQLARDPDQAASRLPVVAFEAARTALAAGRPVLVQVPRAGYLPWLACAQCRETARCRHCAGPLALPGGARTSADGGGGAPGAGLPQCRWCGRAEPAFRCPACASRRLRAGVVGAGRTAEELGRAFPGATVRTSGGSAPVLDRVPGRPDLVVATPGAEPPAEDGYGAALLLDGWAMLSRPDLRVAEETLRRWMAAAALVVPASDGGRLGRVVVVADAALPPVQALVRWDPAWHAATELAARTEVGFPPAVRMASVEGAAPAVAEVVEALLGPDALLGSDTLLDPRAVSGLGPPGTEVLGPVELDPEPGADPAAPPRERALLRVPRAEGRALAAALAAVAAQRSARKASDAVRVRLDPPEVG</sequence>
<dbReference type="Gene3D" id="3.40.50.300">
    <property type="entry name" value="P-loop containing nucleotide triphosphate hydrolases"/>
    <property type="match status" value="1"/>
</dbReference>
<evidence type="ECO:0000256" key="2">
    <source>
        <dbReference type="ARBA" id="ARBA00022705"/>
    </source>
</evidence>
<dbReference type="HAMAP" id="MF_00983">
    <property type="entry name" value="PriA"/>
    <property type="match status" value="1"/>
</dbReference>
<evidence type="ECO:0000256" key="5">
    <source>
        <dbReference type="ARBA" id="ARBA00022833"/>
    </source>
</evidence>
<feature type="binding site" evidence="8">
    <location>
        <position position="402"/>
    </location>
    <ligand>
        <name>Zn(2+)</name>
        <dbReference type="ChEBI" id="CHEBI:29105"/>
        <label>1</label>
    </ligand>
</feature>
<keyword evidence="7 8" id="KW-0238">DNA-binding</keyword>
<reference evidence="12" key="1">
    <citation type="submission" date="2023-07" db="EMBL/GenBank/DDBJ databases">
        <title>30 novel species of actinomycetes from the DSMZ collection.</title>
        <authorList>
            <person name="Nouioui I."/>
        </authorList>
    </citation>
    <scope>NUCLEOTIDE SEQUENCE [LARGE SCALE GENOMIC DNA]</scope>
    <source>
        <strain evidence="12">DSM 45834</strain>
    </source>
</reference>
<dbReference type="Pfam" id="PF17764">
    <property type="entry name" value="PriA_3primeBD"/>
    <property type="match status" value="1"/>
</dbReference>
<keyword evidence="2 8" id="KW-0235">DNA replication</keyword>
<dbReference type="InterPro" id="IPR041222">
    <property type="entry name" value="PriA_3primeBD"/>
</dbReference>
<feature type="binding site" evidence="8">
    <location>
        <position position="451"/>
    </location>
    <ligand>
        <name>Zn(2+)</name>
        <dbReference type="ChEBI" id="CHEBI:29105"/>
        <label>1</label>
    </ligand>
</feature>
<dbReference type="SUPFAM" id="SSF52540">
    <property type="entry name" value="P-loop containing nucleoside triphosphate hydrolases"/>
    <property type="match status" value="1"/>
</dbReference>
<dbReference type="PANTHER" id="PTHR30580:SF0">
    <property type="entry name" value="PRIMOSOMAL PROTEIN N"/>
    <property type="match status" value="1"/>
</dbReference>
<keyword evidence="12" id="KW-1185">Reference proteome</keyword>
<feature type="binding site" evidence="8">
    <location>
        <position position="442"/>
    </location>
    <ligand>
        <name>Zn(2+)</name>
        <dbReference type="ChEBI" id="CHEBI:29105"/>
        <label>2</label>
    </ligand>
</feature>
<gene>
    <name evidence="8" type="primary">priA</name>
    <name evidence="11" type="ORF">RM445_24775</name>
</gene>
<dbReference type="InterPro" id="IPR027417">
    <property type="entry name" value="P-loop_NTPase"/>
</dbReference>
<feature type="binding site" evidence="8">
    <location>
        <position position="408"/>
    </location>
    <ligand>
        <name>Zn(2+)</name>
        <dbReference type="ChEBI" id="CHEBI:29105"/>
        <label>2</label>
    </ligand>
</feature>
<dbReference type="InterPro" id="IPR042115">
    <property type="entry name" value="PriA_3primeBD_sf"/>
</dbReference>
<evidence type="ECO:0000313" key="11">
    <source>
        <dbReference type="EMBL" id="MDT0352742.1"/>
    </source>
</evidence>
<comment type="caution">
    <text evidence="8">As this protein does not have any detectable helicase domains, it probably does not have helicase activity.</text>
</comment>
<dbReference type="PANTHER" id="PTHR30580">
    <property type="entry name" value="PRIMOSOMAL PROTEIN N"/>
    <property type="match status" value="1"/>
</dbReference>
<evidence type="ECO:0000256" key="6">
    <source>
        <dbReference type="ARBA" id="ARBA00022840"/>
    </source>
</evidence>